<protein>
    <recommendedName>
        <fullName evidence="1">DUF6879 domain-containing protein</fullName>
    </recommendedName>
</protein>
<organism evidence="2 3">
    <name type="scientific">Nocardia uniformis</name>
    <dbReference type="NCBI Taxonomy" id="53432"/>
    <lineage>
        <taxon>Bacteria</taxon>
        <taxon>Bacillati</taxon>
        <taxon>Actinomycetota</taxon>
        <taxon>Actinomycetes</taxon>
        <taxon>Mycobacteriales</taxon>
        <taxon>Nocardiaceae</taxon>
        <taxon>Nocardia</taxon>
    </lineage>
</organism>
<proteinExistence type="predicted"/>
<keyword evidence="3" id="KW-1185">Reference proteome</keyword>
<evidence type="ECO:0000313" key="3">
    <source>
        <dbReference type="Proteomes" id="UP000586827"/>
    </source>
</evidence>
<comment type="caution">
    <text evidence="2">The sequence shown here is derived from an EMBL/GenBank/DDBJ whole genome shotgun (WGS) entry which is preliminary data.</text>
</comment>
<dbReference type="AlphaFoldDB" id="A0A849CF10"/>
<dbReference type="InterPro" id="IPR049244">
    <property type="entry name" value="DUF6879"/>
</dbReference>
<name>A0A849CF10_9NOCA</name>
<dbReference type="Pfam" id="PF21806">
    <property type="entry name" value="DUF6879"/>
    <property type="match status" value="1"/>
</dbReference>
<gene>
    <name evidence="2" type="ORF">HLB23_35080</name>
</gene>
<feature type="domain" description="DUF6879" evidence="1">
    <location>
        <begin position="10"/>
        <end position="169"/>
    </location>
</feature>
<dbReference type="RefSeq" id="WP_067526986.1">
    <property type="nucleotide sequence ID" value="NZ_JABELX010000018.1"/>
</dbReference>
<dbReference type="Proteomes" id="UP000586827">
    <property type="component" value="Unassembled WGS sequence"/>
</dbReference>
<reference evidence="2 3" key="1">
    <citation type="submission" date="2020-05" db="EMBL/GenBank/DDBJ databases">
        <title>MicrobeNet Type strains.</title>
        <authorList>
            <person name="Nicholson A.C."/>
        </authorList>
    </citation>
    <scope>NUCLEOTIDE SEQUENCE [LARGE SCALE GENOMIC DNA]</scope>
    <source>
        <strain evidence="2 3">JCM 3224</strain>
    </source>
</reference>
<evidence type="ECO:0000259" key="1">
    <source>
        <dbReference type="Pfam" id="PF21806"/>
    </source>
</evidence>
<sequence>MRLVPGQSSNDLFLECRSDAFHLEVRDTYAVPSESAEFRRFLDGEPETVDYAIRPWVQLMREVAARGVTVRRVRVVTVPHSDYQRWLLSITGSNVAAGEDIRYVQRNAAGAITPDDWWLFDDVRVAFNLVDQDGRPAGMAVTDDPGIAKYCRDVRDRLWQFATPYVDYIAGVHTRQ</sequence>
<dbReference type="EMBL" id="JABELX010000018">
    <property type="protein sequence ID" value="NNH75017.1"/>
    <property type="molecule type" value="Genomic_DNA"/>
</dbReference>
<accession>A0A849CF10</accession>
<evidence type="ECO:0000313" key="2">
    <source>
        <dbReference type="EMBL" id="NNH75017.1"/>
    </source>
</evidence>